<evidence type="ECO:0000313" key="7">
    <source>
        <dbReference type="EMBL" id="URJ49198.1"/>
    </source>
</evidence>
<proteinExistence type="inferred from homology"/>
<dbReference type="GO" id="GO:0046294">
    <property type="term" value="P:formaldehyde catabolic process"/>
    <property type="evidence" value="ECO:0007669"/>
    <property type="project" value="TreeGrafter"/>
</dbReference>
<reference evidence="7" key="1">
    <citation type="submission" date="2022-11" db="EMBL/GenBank/DDBJ databases">
        <authorList>
            <person name="Vasilchenko N.G."/>
            <person name="Prazdnova E.V."/>
            <person name="Gorovtsov A.V."/>
            <person name="Chistyakov V.A."/>
            <person name="Pak M.L."/>
        </authorList>
    </citation>
    <scope>NUCLEOTIDE SEQUENCE</scope>
    <source>
        <strain evidence="7">R 4.5</strain>
    </source>
</reference>
<evidence type="ECO:0000256" key="2">
    <source>
        <dbReference type="ARBA" id="ARBA00022833"/>
    </source>
</evidence>
<dbReference type="InterPro" id="IPR002328">
    <property type="entry name" value="ADH_Zn_CS"/>
</dbReference>
<evidence type="ECO:0000256" key="3">
    <source>
        <dbReference type="ARBA" id="ARBA00023002"/>
    </source>
</evidence>
<evidence type="ECO:0000259" key="6">
    <source>
        <dbReference type="SMART" id="SM00829"/>
    </source>
</evidence>
<dbReference type="PANTHER" id="PTHR43880:SF12">
    <property type="entry name" value="ALCOHOL DEHYDROGENASE CLASS-3"/>
    <property type="match status" value="1"/>
</dbReference>
<dbReference type="CDD" id="cd08278">
    <property type="entry name" value="benzyl_alcohol_DH"/>
    <property type="match status" value="1"/>
</dbReference>
<dbReference type="EMBL" id="CP097770">
    <property type="protein sequence ID" value="URJ49198.1"/>
    <property type="molecule type" value="Genomic_DNA"/>
</dbReference>
<dbReference type="Proteomes" id="UP001055784">
    <property type="component" value="Chromosome"/>
</dbReference>
<dbReference type="InterPro" id="IPR013149">
    <property type="entry name" value="ADH-like_C"/>
</dbReference>
<comment type="cofactor">
    <cofactor evidence="5">
        <name>Zn(2+)</name>
        <dbReference type="ChEBI" id="CHEBI:29105"/>
    </cofactor>
</comment>
<organism evidence="7 8">
    <name type="scientific">Paenibacillus polymyxa</name>
    <name type="common">Bacillus polymyxa</name>
    <dbReference type="NCBI Taxonomy" id="1406"/>
    <lineage>
        <taxon>Bacteria</taxon>
        <taxon>Bacillati</taxon>
        <taxon>Bacillota</taxon>
        <taxon>Bacilli</taxon>
        <taxon>Bacillales</taxon>
        <taxon>Paenibacillaceae</taxon>
        <taxon>Paenibacillus</taxon>
    </lineage>
</organism>
<dbReference type="InterPro" id="IPR013154">
    <property type="entry name" value="ADH-like_N"/>
</dbReference>
<evidence type="ECO:0000256" key="5">
    <source>
        <dbReference type="RuleBase" id="RU361277"/>
    </source>
</evidence>
<feature type="domain" description="Enoyl reductase (ER)" evidence="6">
    <location>
        <begin position="15"/>
        <end position="354"/>
    </location>
</feature>
<dbReference type="GO" id="GO:0051903">
    <property type="term" value="F:S-(hydroxymethyl)glutathione dehydrogenase [NAD(P)+] activity"/>
    <property type="evidence" value="ECO:0007669"/>
    <property type="project" value="TreeGrafter"/>
</dbReference>
<evidence type="ECO:0000256" key="4">
    <source>
        <dbReference type="ARBA" id="ARBA00023027"/>
    </source>
</evidence>
<dbReference type="SUPFAM" id="SSF51735">
    <property type="entry name" value="NAD(P)-binding Rossmann-fold domains"/>
    <property type="match status" value="1"/>
</dbReference>
<dbReference type="RefSeq" id="WP_250259771.1">
    <property type="nucleotide sequence ID" value="NZ_CP097769.1"/>
</dbReference>
<dbReference type="PROSITE" id="PS00059">
    <property type="entry name" value="ADH_ZINC"/>
    <property type="match status" value="1"/>
</dbReference>
<dbReference type="AlphaFoldDB" id="A0AAE9IFG8"/>
<dbReference type="PANTHER" id="PTHR43880">
    <property type="entry name" value="ALCOHOL DEHYDROGENASE"/>
    <property type="match status" value="1"/>
</dbReference>
<dbReference type="Gene3D" id="3.90.180.10">
    <property type="entry name" value="Medium-chain alcohol dehydrogenases, catalytic domain"/>
    <property type="match status" value="1"/>
</dbReference>
<dbReference type="InterPro" id="IPR011032">
    <property type="entry name" value="GroES-like_sf"/>
</dbReference>
<dbReference type="GO" id="GO:0005829">
    <property type="term" value="C:cytosol"/>
    <property type="evidence" value="ECO:0007669"/>
    <property type="project" value="TreeGrafter"/>
</dbReference>
<keyword evidence="4" id="KW-0520">NAD</keyword>
<accession>A0AAE9IFG8</accession>
<keyword evidence="2 5" id="KW-0862">Zinc</keyword>
<dbReference type="GO" id="GO:0008270">
    <property type="term" value="F:zinc ion binding"/>
    <property type="evidence" value="ECO:0007669"/>
    <property type="project" value="InterPro"/>
</dbReference>
<evidence type="ECO:0000313" key="8">
    <source>
        <dbReference type="Proteomes" id="UP001055784"/>
    </source>
</evidence>
<dbReference type="Pfam" id="PF00107">
    <property type="entry name" value="ADH_zinc_N"/>
    <property type="match status" value="1"/>
</dbReference>
<dbReference type="Pfam" id="PF08240">
    <property type="entry name" value="ADH_N"/>
    <property type="match status" value="1"/>
</dbReference>
<keyword evidence="1 5" id="KW-0479">Metal-binding</keyword>
<keyword evidence="3" id="KW-0560">Oxidoreductase</keyword>
<evidence type="ECO:0000256" key="1">
    <source>
        <dbReference type="ARBA" id="ARBA00022723"/>
    </source>
</evidence>
<gene>
    <name evidence="7" type="ORF">MF626_003541</name>
</gene>
<name>A0AAE9IFG8_PAEPO</name>
<protein>
    <submittedName>
        <fullName evidence="7">NAD(P)-dependent alcohol dehydrogenase</fullName>
    </submittedName>
</protein>
<dbReference type="Gene3D" id="3.40.50.720">
    <property type="entry name" value="NAD(P)-binding Rossmann-like Domain"/>
    <property type="match status" value="1"/>
</dbReference>
<sequence length="357" mass="38286">MKIQAVVQQKPGEQASIKNVELSVPRADEVLVKIVASGICHTDLYATENSTYYPIVLGHEGSGIIESIGSSVNHLQAGDHVVLSYTYCGTCMACLEGRTYECDQIYQNFEGLREDQTSPISYNEQTVAALIRQGSFASHVICHKNSVVKVEKDLDLHQLGPLGCGFMTGAGSILNYLKPKCGNSMVIIGAGSVGLAAVMAAKIAGCNPIIALDQVAFKLDTAKGIGATHCINGATSEDVSRDLLEISNGIDYIFDTTGNEQVLNAVQKVMNPGASGCGVGGNRPHLTDTEINEGKTWGEVDEGAAIPQVFIPQLIQYARDGEFPFAQLIRYFPLEEVHTAMDLARQGKIIKPVLIMP</sequence>
<comment type="similarity">
    <text evidence="5">Belongs to the zinc-containing alcohol dehydrogenase family.</text>
</comment>
<dbReference type="InterPro" id="IPR036291">
    <property type="entry name" value="NAD(P)-bd_dom_sf"/>
</dbReference>
<dbReference type="InterPro" id="IPR020843">
    <property type="entry name" value="ER"/>
</dbReference>
<dbReference type="SUPFAM" id="SSF50129">
    <property type="entry name" value="GroES-like"/>
    <property type="match status" value="1"/>
</dbReference>
<dbReference type="SMART" id="SM00829">
    <property type="entry name" value="PKS_ER"/>
    <property type="match status" value="1"/>
</dbReference>